<proteinExistence type="predicted"/>
<organism evidence="2 3">
    <name type="scientific">Streptomyces ipomoeae 91-03</name>
    <dbReference type="NCBI Taxonomy" id="698759"/>
    <lineage>
        <taxon>Bacteria</taxon>
        <taxon>Bacillati</taxon>
        <taxon>Actinomycetota</taxon>
        <taxon>Actinomycetes</taxon>
        <taxon>Kitasatosporales</taxon>
        <taxon>Streptomycetaceae</taxon>
        <taxon>Streptomyces</taxon>
    </lineage>
</organism>
<feature type="compositionally biased region" description="Pro residues" evidence="1">
    <location>
        <begin position="1"/>
        <end position="11"/>
    </location>
</feature>
<evidence type="ECO:0000256" key="1">
    <source>
        <dbReference type="SAM" id="MobiDB-lite"/>
    </source>
</evidence>
<dbReference type="EMBL" id="AEJC01000403">
    <property type="protein sequence ID" value="EKX63910.1"/>
    <property type="molecule type" value="Genomic_DNA"/>
</dbReference>
<accession>L1KTX7</accession>
<dbReference type="Proteomes" id="UP000010411">
    <property type="component" value="Unassembled WGS sequence"/>
</dbReference>
<evidence type="ECO:0000313" key="2">
    <source>
        <dbReference type="EMBL" id="EKX63910.1"/>
    </source>
</evidence>
<protein>
    <submittedName>
        <fullName evidence="2">Uncharacterized protein</fullName>
    </submittedName>
</protein>
<name>L1KTX7_9ACTN</name>
<feature type="region of interest" description="Disordered" evidence="1">
    <location>
        <begin position="1"/>
        <end position="22"/>
    </location>
</feature>
<keyword evidence="3" id="KW-1185">Reference proteome</keyword>
<evidence type="ECO:0000313" key="3">
    <source>
        <dbReference type="Proteomes" id="UP000010411"/>
    </source>
</evidence>
<sequence length="62" mass="6521">MVIPRSPPPVPHRGLRGAAGGQRCTAASIAAGTDIRTGLDSILFPDRVRRSPASLPVHEYAC</sequence>
<dbReference type="PATRIC" id="fig|698759.3.peg.5450"/>
<dbReference type="AlphaFoldDB" id="L1KTX7"/>
<reference evidence="2 3" key="1">
    <citation type="submission" date="2012-11" db="EMBL/GenBank/DDBJ databases">
        <authorList>
            <person name="Huguet-Tapia J.C."/>
            <person name="Durkin A.S."/>
            <person name="Pettis G.S."/>
            <person name="Badger J.H."/>
        </authorList>
    </citation>
    <scope>NUCLEOTIDE SEQUENCE [LARGE SCALE GENOMIC DNA]</scope>
    <source>
        <strain evidence="2 3">91-03</strain>
    </source>
</reference>
<comment type="caution">
    <text evidence="2">The sequence shown here is derived from an EMBL/GenBank/DDBJ whole genome shotgun (WGS) entry which is preliminary data.</text>
</comment>
<gene>
    <name evidence="2" type="ORF">STRIP9103_03167</name>
</gene>